<dbReference type="EMBL" id="CWQY01000009">
    <property type="protein sequence ID" value="CSC56008.1"/>
    <property type="molecule type" value="Genomic_DNA"/>
</dbReference>
<reference evidence="1 2" key="1">
    <citation type="submission" date="2015-07" db="EMBL/GenBank/DDBJ databases">
        <authorList>
            <consortium name="Pathogen Informatics"/>
        </authorList>
    </citation>
    <scope>NUCLEOTIDE SEQUENCE [LARGE SCALE GENOMIC DNA]</scope>
    <source>
        <strain evidence="1 2">A316</strain>
    </source>
</reference>
<organism evidence="1 2">
    <name type="scientific">Vibrio cholerae</name>
    <dbReference type="NCBI Taxonomy" id="666"/>
    <lineage>
        <taxon>Bacteria</taxon>
        <taxon>Pseudomonadati</taxon>
        <taxon>Pseudomonadota</taxon>
        <taxon>Gammaproteobacteria</taxon>
        <taxon>Vibrionales</taxon>
        <taxon>Vibrionaceae</taxon>
        <taxon>Vibrio</taxon>
    </lineage>
</organism>
<dbReference type="AlphaFoldDB" id="A0A655Z015"/>
<name>A0A655Z015_VIBCL</name>
<gene>
    <name evidence="1" type="ORF">ERS013200_01671</name>
</gene>
<protein>
    <submittedName>
        <fullName evidence="1">Uncharacterized protein</fullName>
    </submittedName>
</protein>
<proteinExistence type="predicted"/>
<sequence>MCRRRICLRPVWQCDDHARFTGKTFLYGARYRSARQHRRLKLILFQLTPVLLLVAAR</sequence>
<evidence type="ECO:0000313" key="2">
    <source>
        <dbReference type="Proteomes" id="UP000041770"/>
    </source>
</evidence>
<dbReference type="Proteomes" id="UP000041770">
    <property type="component" value="Unassembled WGS sequence"/>
</dbReference>
<evidence type="ECO:0000313" key="1">
    <source>
        <dbReference type="EMBL" id="CSC56008.1"/>
    </source>
</evidence>
<accession>A0A655Z015</accession>